<dbReference type="PANTHER" id="PTHR32487">
    <property type="entry name" value="3-OXO-DELTA(4,5)-STEROID 5-BETA-REDUCTASE"/>
    <property type="match status" value="1"/>
</dbReference>
<reference evidence="2" key="1">
    <citation type="submission" date="2020-05" db="EMBL/GenBank/DDBJ databases">
        <authorList>
            <person name="Chiriac C."/>
            <person name="Salcher M."/>
            <person name="Ghai R."/>
            <person name="Kavagutti S V."/>
        </authorList>
    </citation>
    <scope>NUCLEOTIDE SEQUENCE</scope>
</reference>
<evidence type="ECO:0000259" key="1">
    <source>
        <dbReference type="Pfam" id="PF22917"/>
    </source>
</evidence>
<dbReference type="SUPFAM" id="SSF51735">
    <property type="entry name" value="NAD(P)-binding Rossmann-fold domains"/>
    <property type="match status" value="1"/>
</dbReference>
<dbReference type="InterPro" id="IPR036291">
    <property type="entry name" value="NAD(P)-bd_dom_sf"/>
</dbReference>
<feature type="domain" description="PRISE-like Rossmann-fold" evidence="1">
    <location>
        <begin position="86"/>
        <end position="357"/>
    </location>
</feature>
<name>A0A6J6V1I1_9ZZZZ</name>
<dbReference type="EMBL" id="CAEZYR010000134">
    <property type="protein sequence ID" value="CAB4765105.1"/>
    <property type="molecule type" value="Genomic_DNA"/>
</dbReference>
<proteinExistence type="predicted"/>
<sequence length="359" mass="39440">MRVAVFGASGVIGRAAVREFVAAGHDVIGVSRRDPRVAGVRHLALDLNDAAACQAMLGAIDDVRYIVYAAMVEAPGLVTGWRDEALMSQNLQMLRNAVDPLLDGSDTIAHVSLLQGIKAYGVHLDTVPLPVRERSARHPHANFYFLHEDYLRERQLRDVRWGLTILRPQVVYGDSFGSPMNLLPAIGAYAAIAKDQGLPLRFPGGAPHFSEAVDADLLARVLVWATGSPAARDQTFNVTNGDSFVWQYVWPAIADALGMEVGEPTPTRLAAEMPAHEDRWASIVDRHALEAPRSLAAFVGDSFAYADMLFGYGVDRPGLPALASTIALRHAGFAECCDTEDMFRRWFRRMQDLRLLPKR</sequence>
<accession>A0A6J6V1I1</accession>
<dbReference type="Gene3D" id="3.40.50.720">
    <property type="entry name" value="NAD(P)-binding Rossmann-like Domain"/>
    <property type="match status" value="1"/>
</dbReference>
<dbReference type="Pfam" id="PF22917">
    <property type="entry name" value="PRISE"/>
    <property type="match status" value="1"/>
</dbReference>
<protein>
    <submittedName>
        <fullName evidence="2">Unannotated protein</fullName>
    </submittedName>
</protein>
<evidence type="ECO:0000313" key="2">
    <source>
        <dbReference type="EMBL" id="CAB4765105.1"/>
    </source>
</evidence>
<dbReference type="InterPro" id="IPR055222">
    <property type="entry name" value="PRISE-like_Rossmann-fold"/>
</dbReference>
<gene>
    <name evidence="2" type="ORF">UFOPK2754_02706</name>
</gene>
<organism evidence="2">
    <name type="scientific">freshwater metagenome</name>
    <dbReference type="NCBI Taxonomy" id="449393"/>
    <lineage>
        <taxon>unclassified sequences</taxon>
        <taxon>metagenomes</taxon>
        <taxon>ecological metagenomes</taxon>
    </lineage>
</organism>
<dbReference type="PANTHER" id="PTHR32487:SF0">
    <property type="entry name" value="3-OXO-DELTA(4,5)-STEROID 5-BETA-REDUCTASE"/>
    <property type="match status" value="1"/>
</dbReference>
<dbReference type="AlphaFoldDB" id="A0A6J6V1I1"/>